<dbReference type="CDD" id="cd02523">
    <property type="entry name" value="PC_cytidylyltransferase"/>
    <property type="match status" value="1"/>
</dbReference>
<feature type="domain" description="Aminotransferase class I/classII large" evidence="4">
    <location>
        <begin position="310"/>
        <end position="596"/>
    </location>
</feature>
<dbReference type="InterPro" id="IPR015421">
    <property type="entry name" value="PyrdxlP-dep_Trfase_major"/>
</dbReference>
<evidence type="ECO:0000313" key="6">
    <source>
        <dbReference type="EMBL" id="EGF23406.1"/>
    </source>
</evidence>
<dbReference type="CDD" id="cd00609">
    <property type="entry name" value="AAT_like"/>
    <property type="match status" value="1"/>
</dbReference>
<dbReference type="AlphaFoldDB" id="F1T3W2"/>
<dbReference type="eggNOG" id="COG0079">
    <property type="taxonomic scope" value="Bacteria"/>
</dbReference>
<evidence type="ECO:0000256" key="3">
    <source>
        <dbReference type="RuleBase" id="RU000481"/>
    </source>
</evidence>
<dbReference type="Gene3D" id="3.40.640.10">
    <property type="entry name" value="Type I PLP-dependent aspartate aminotransferase-like (Major domain)"/>
    <property type="match status" value="1"/>
</dbReference>
<organism evidence="6 7">
    <name type="scientific">Fannyhessea vaginae DSM 15829</name>
    <dbReference type="NCBI Taxonomy" id="525256"/>
    <lineage>
        <taxon>Bacteria</taxon>
        <taxon>Bacillati</taxon>
        <taxon>Actinomycetota</taxon>
        <taxon>Coriobacteriia</taxon>
        <taxon>Coriobacteriales</taxon>
        <taxon>Atopobiaceae</taxon>
        <taxon>Fannyhessea</taxon>
    </lineage>
</organism>
<sequence length="601" mass="68976">MQGLILAAGMGSRLKRITKHQAKCMVEVNGTSLIKRMLTQLINAGIQRVIVVVGYKADVLQSYIEQLHLGIELVYVHNDIYDKTNNIYSFYLAKDEIVKDDTVLLESDLIFDDTVIQGLLSDKRPNLAVVDKYESWMDGTCLELDTNDHITKFVPGSEFDFKRVDSYYKTVNIYKFSKDFLKRSYLPFIEAYMSAMGTNQYYERALKSLVELDSSLLCAKRLNGEKWYEIDDAQDLDIASSIFCKPSEKLAKMMKRYGGYWRYPHVLDFCYLVNPYFPPTKLVEELQANFKVLLTQYPSGLEVNSLLAGKNFNIKQENITVGNGASELIKALMDSTSKEVGFIRPTFEEYPNRYHQQQSICFYPSNKDYSYTCDDVISFFSDKTIKTLVLVNPDNPTGNYIPKHEMLKLVQWTKERGIVFILDESFVDFADEEDSSFIKQDIIDDNPQLFVVKSISKSYGIPGLRLGIVASGNVEAIQKIKKTVAIWNINSFGEYYLQIAEKYKKDYICALVKIRAERSRFEQELAQIRGLRVIPSQANYVMVQITGDITTAALTEIMLSKYNILIKDLSSKVDGKKYLRLAVRDEKDDNVLLQALRNEMF</sequence>
<dbReference type="Pfam" id="PF00483">
    <property type="entry name" value="NTP_transferase"/>
    <property type="match status" value="1"/>
</dbReference>
<evidence type="ECO:0000259" key="5">
    <source>
        <dbReference type="Pfam" id="PF00483"/>
    </source>
</evidence>
<dbReference type="OrthoDB" id="9763453at2"/>
<keyword evidence="7" id="KW-1185">Reference proteome</keyword>
<dbReference type="GO" id="GO:0030170">
    <property type="term" value="F:pyridoxal phosphate binding"/>
    <property type="evidence" value="ECO:0007669"/>
    <property type="project" value="InterPro"/>
</dbReference>
<dbReference type="RefSeq" id="WP_006302486.1">
    <property type="nucleotide sequence ID" value="NZ_ACGK02000001.1"/>
</dbReference>
<protein>
    <recommendedName>
        <fullName evidence="3">Aminotransferase</fullName>
        <ecNumber evidence="3">2.6.1.-</ecNumber>
    </recommendedName>
</protein>
<dbReference type="GeneID" id="93211109"/>
<dbReference type="InterPro" id="IPR004839">
    <property type="entry name" value="Aminotransferase_I/II_large"/>
</dbReference>
<dbReference type="PANTHER" id="PTHR42885:SF1">
    <property type="entry name" value="THREONINE-PHOSPHATE DECARBOXYLASE"/>
    <property type="match status" value="1"/>
</dbReference>
<accession>F1T3W2</accession>
<dbReference type="Proteomes" id="UP000005947">
    <property type="component" value="Unassembled WGS sequence"/>
</dbReference>
<dbReference type="EC" id="2.6.1.-" evidence="3"/>
<dbReference type="PANTHER" id="PTHR42885">
    <property type="entry name" value="HISTIDINOL-PHOSPHATE AMINOTRANSFERASE-RELATED"/>
    <property type="match status" value="1"/>
</dbReference>
<comment type="similarity">
    <text evidence="3">Belongs to the class-I pyridoxal-phosphate-dependent aminotransferase family.</text>
</comment>
<dbReference type="EMBL" id="ACGK02000001">
    <property type="protein sequence ID" value="EGF23406.1"/>
    <property type="molecule type" value="Genomic_DNA"/>
</dbReference>
<keyword evidence="3 6" id="KW-0032">Aminotransferase</keyword>
<dbReference type="InterPro" id="IPR005835">
    <property type="entry name" value="NTP_transferase_dom"/>
</dbReference>
<dbReference type="PROSITE" id="PS00105">
    <property type="entry name" value="AA_TRANSFER_CLASS_1"/>
    <property type="match status" value="1"/>
</dbReference>
<keyword evidence="2" id="KW-0663">Pyridoxal phosphate</keyword>
<evidence type="ECO:0000313" key="7">
    <source>
        <dbReference type="Proteomes" id="UP000005947"/>
    </source>
</evidence>
<dbReference type="SUPFAM" id="SSF53448">
    <property type="entry name" value="Nucleotide-diphospho-sugar transferases"/>
    <property type="match status" value="1"/>
</dbReference>
<gene>
    <name evidence="6" type="ORF">HMPREF0091_10353</name>
</gene>
<dbReference type="GO" id="GO:0008483">
    <property type="term" value="F:transaminase activity"/>
    <property type="evidence" value="ECO:0007669"/>
    <property type="project" value="UniProtKB-KW"/>
</dbReference>
<name>F1T3W2_9ACTN</name>
<dbReference type="InterPro" id="IPR015422">
    <property type="entry name" value="PyrdxlP-dep_Trfase_small"/>
</dbReference>
<comment type="caution">
    <text evidence="6">The sequence shown here is derived from an EMBL/GenBank/DDBJ whole genome shotgun (WGS) entry which is preliminary data.</text>
</comment>
<evidence type="ECO:0000256" key="2">
    <source>
        <dbReference type="ARBA" id="ARBA00022898"/>
    </source>
</evidence>
<dbReference type="Gene3D" id="3.90.550.10">
    <property type="entry name" value="Spore Coat Polysaccharide Biosynthesis Protein SpsA, Chain A"/>
    <property type="match status" value="1"/>
</dbReference>
<dbReference type="eggNOG" id="COG1213">
    <property type="taxonomic scope" value="Bacteria"/>
</dbReference>
<dbReference type="SUPFAM" id="SSF53383">
    <property type="entry name" value="PLP-dependent transferases"/>
    <property type="match status" value="1"/>
</dbReference>
<dbReference type="InterPro" id="IPR015424">
    <property type="entry name" value="PyrdxlP-dep_Trfase"/>
</dbReference>
<evidence type="ECO:0000256" key="1">
    <source>
        <dbReference type="ARBA" id="ARBA00001933"/>
    </source>
</evidence>
<proteinExistence type="inferred from homology"/>
<reference evidence="6 7" key="1">
    <citation type="submission" date="2011-02" db="EMBL/GenBank/DDBJ databases">
        <authorList>
            <person name="Muzny D."/>
            <person name="Qin X."/>
            <person name="Buhay C."/>
            <person name="Dugan-Rocha S."/>
            <person name="Ding Y."/>
            <person name="Chen G."/>
            <person name="Hawes A."/>
            <person name="Holder M."/>
            <person name="Jhangiani S."/>
            <person name="Johnson A."/>
            <person name="Khan Z."/>
            <person name="Li Z."/>
            <person name="Liu W."/>
            <person name="Liu X."/>
            <person name="Perez L."/>
            <person name="Shen H."/>
            <person name="Wang Q."/>
            <person name="Watt J."/>
            <person name="Xi L."/>
            <person name="Xin Y."/>
            <person name="Zhou J."/>
            <person name="Deng J."/>
            <person name="Jiang H."/>
            <person name="Liu Y."/>
            <person name="Qu J."/>
            <person name="Song X.-Z."/>
            <person name="Zhang L."/>
            <person name="Villasana D."/>
            <person name="Johnson A."/>
            <person name="Liu J."/>
            <person name="Liyanage D."/>
            <person name="Lorensuhewa L."/>
            <person name="Robinson T."/>
            <person name="Song A."/>
            <person name="Song B.-B."/>
            <person name="Dinh H."/>
            <person name="Thornton R."/>
            <person name="Coyle M."/>
            <person name="Francisco L."/>
            <person name="Jackson L."/>
            <person name="Javaid M."/>
            <person name="Korchina V."/>
            <person name="Kovar C."/>
            <person name="Mata R."/>
            <person name="Mathew T."/>
            <person name="Ngo R."/>
            <person name="Nguyen L."/>
            <person name="Nguyen N."/>
            <person name="Okwuonu G."/>
            <person name="Ongeri F."/>
            <person name="Pham C."/>
            <person name="Simmons D."/>
            <person name="Wilczek-Boney K."/>
            <person name="Hale W."/>
            <person name="Jakkamsetti A."/>
            <person name="Pham P."/>
            <person name="Ruth R."/>
            <person name="San Lucas F."/>
            <person name="Warren J."/>
            <person name="Zhang J."/>
            <person name="Zhao Z."/>
            <person name="Zhou C."/>
            <person name="Zhu D."/>
            <person name="Lee S."/>
            <person name="Bess C."/>
            <person name="Blankenburg K."/>
            <person name="Forbes L."/>
            <person name="Fu Q."/>
            <person name="Gubbala S."/>
            <person name="Hirani K."/>
            <person name="Jayaseelan J.C."/>
            <person name="Lara F."/>
            <person name="Munidasa M."/>
            <person name="Palculict T."/>
            <person name="Patil S."/>
            <person name="Pu L.-L."/>
            <person name="Saada N."/>
            <person name="Tang L."/>
            <person name="Weissenberger G."/>
            <person name="Zhu Y."/>
            <person name="Hemphill L."/>
            <person name="Shang Y."/>
            <person name="Youmans B."/>
            <person name="Ayvaz T."/>
            <person name="Ross M."/>
            <person name="Santibanez J."/>
            <person name="Aqrawi P."/>
            <person name="Gross S."/>
            <person name="Joshi V."/>
            <person name="Fowler G."/>
            <person name="Nazareth L."/>
            <person name="Reid J."/>
            <person name="Worley K."/>
            <person name="Petrosino J."/>
            <person name="Highlander S."/>
            <person name="Gibbs R."/>
        </authorList>
    </citation>
    <scope>NUCLEOTIDE SEQUENCE [LARGE SCALE GENOMIC DNA]</scope>
    <source>
        <strain evidence="6 7">DSM 15829</strain>
    </source>
</reference>
<dbReference type="Pfam" id="PF00155">
    <property type="entry name" value="Aminotran_1_2"/>
    <property type="match status" value="1"/>
</dbReference>
<dbReference type="Gene3D" id="3.90.1150.10">
    <property type="entry name" value="Aspartate Aminotransferase, domain 1"/>
    <property type="match status" value="1"/>
</dbReference>
<dbReference type="InterPro" id="IPR029044">
    <property type="entry name" value="Nucleotide-diphossugar_trans"/>
</dbReference>
<dbReference type="InterPro" id="IPR004838">
    <property type="entry name" value="NHTrfase_class1_PyrdxlP-BS"/>
</dbReference>
<comment type="cofactor">
    <cofactor evidence="1 3">
        <name>pyridoxal 5'-phosphate</name>
        <dbReference type="ChEBI" id="CHEBI:597326"/>
    </cofactor>
</comment>
<feature type="domain" description="Nucleotidyl transferase" evidence="5">
    <location>
        <begin position="3"/>
        <end position="114"/>
    </location>
</feature>
<keyword evidence="3 6" id="KW-0808">Transferase</keyword>
<evidence type="ECO:0000259" key="4">
    <source>
        <dbReference type="Pfam" id="PF00155"/>
    </source>
</evidence>